<dbReference type="RefSeq" id="WP_195134004.1">
    <property type="nucleotide sequence ID" value="NZ_JADLQX010000061.1"/>
</dbReference>
<reference evidence="1 2" key="1">
    <citation type="submission" date="2020-10" db="EMBL/GenBank/DDBJ databases">
        <title>Identification of Nocardia species via Next-generation sequencing and recognition of intraspecies genetic diversity.</title>
        <authorList>
            <person name="Li P."/>
            <person name="Li P."/>
            <person name="Lu B."/>
        </authorList>
    </citation>
    <scope>NUCLEOTIDE SEQUENCE [LARGE SCALE GENOMIC DNA]</scope>
    <source>
        <strain evidence="1 2">BJ06-0157</strain>
    </source>
</reference>
<dbReference type="EMBL" id="JADLQX010000061">
    <property type="protein sequence ID" value="MBF6302822.1"/>
    <property type="molecule type" value="Genomic_DNA"/>
</dbReference>
<protein>
    <submittedName>
        <fullName evidence="1">Uncharacterized protein</fullName>
    </submittedName>
</protein>
<organism evidence="1 2">
    <name type="scientific">Nocardia amamiensis</name>
    <dbReference type="NCBI Taxonomy" id="404578"/>
    <lineage>
        <taxon>Bacteria</taxon>
        <taxon>Bacillati</taxon>
        <taxon>Actinomycetota</taxon>
        <taxon>Actinomycetes</taxon>
        <taxon>Mycobacteriales</taxon>
        <taxon>Nocardiaceae</taxon>
        <taxon>Nocardia</taxon>
    </lineage>
</organism>
<name>A0ABS0D4A4_9NOCA</name>
<evidence type="ECO:0000313" key="1">
    <source>
        <dbReference type="EMBL" id="MBF6302822.1"/>
    </source>
</evidence>
<gene>
    <name evidence="1" type="ORF">IU459_35625</name>
</gene>
<dbReference type="Proteomes" id="UP000702209">
    <property type="component" value="Unassembled WGS sequence"/>
</dbReference>
<accession>A0ABS0D4A4</accession>
<proteinExistence type="predicted"/>
<sequence length="73" mass="8506">MRGLEDRLGELIQQLQRLDSAADTATVDEILWRLERLEDDVLTSITDHTHRLELFQLIRRAHALIADARDRAE</sequence>
<comment type="caution">
    <text evidence="1">The sequence shown here is derived from an EMBL/GenBank/DDBJ whole genome shotgun (WGS) entry which is preliminary data.</text>
</comment>
<evidence type="ECO:0000313" key="2">
    <source>
        <dbReference type="Proteomes" id="UP000702209"/>
    </source>
</evidence>
<keyword evidence="2" id="KW-1185">Reference proteome</keyword>